<dbReference type="InterPro" id="IPR007372">
    <property type="entry name" value="Lipid/polyisoprenoid-bd_YceI"/>
</dbReference>
<reference evidence="3 4" key="1">
    <citation type="submission" date="2016-10" db="EMBL/GenBank/DDBJ databases">
        <title>The Draft Genome Sequence of Actinokineospora bangkokensis 44EHWT reveals the biosynthetic pathway of antifungal compounds Thailandins with unusual extender unit butylmalonyl-CoA.</title>
        <authorList>
            <person name="Greule A."/>
            <person name="Intra B."/>
            <person name="Flemming S."/>
            <person name="Rommel M.G."/>
            <person name="Panbangred W."/>
            <person name="Bechthold A."/>
        </authorList>
    </citation>
    <scope>NUCLEOTIDE SEQUENCE [LARGE SCALE GENOMIC DNA]</scope>
    <source>
        <strain evidence="3 4">44EHW</strain>
    </source>
</reference>
<dbReference type="OrthoDB" id="9811006at2"/>
<dbReference type="Proteomes" id="UP000186040">
    <property type="component" value="Unassembled WGS sequence"/>
</dbReference>
<comment type="similarity">
    <text evidence="1">Belongs to the UPF0312 family.</text>
</comment>
<dbReference type="Pfam" id="PF04264">
    <property type="entry name" value="YceI"/>
    <property type="match status" value="1"/>
</dbReference>
<gene>
    <name evidence="3" type="ORF">BJP25_09560</name>
</gene>
<dbReference type="PANTHER" id="PTHR34406">
    <property type="entry name" value="PROTEIN YCEI"/>
    <property type="match status" value="1"/>
</dbReference>
<accession>A0A1Q9LS62</accession>
<evidence type="ECO:0000313" key="3">
    <source>
        <dbReference type="EMBL" id="OLR94859.1"/>
    </source>
</evidence>
<evidence type="ECO:0000256" key="1">
    <source>
        <dbReference type="ARBA" id="ARBA00008812"/>
    </source>
</evidence>
<dbReference type="EMBL" id="MKQR01000006">
    <property type="protein sequence ID" value="OLR94859.1"/>
    <property type="molecule type" value="Genomic_DNA"/>
</dbReference>
<dbReference type="SMART" id="SM00867">
    <property type="entry name" value="YceI"/>
    <property type="match status" value="1"/>
</dbReference>
<dbReference type="AlphaFoldDB" id="A0A1Q9LS62"/>
<dbReference type="PANTHER" id="PTHR34406:SF1">
    <property type="entry name" value="PROTEIN YCEI"/>
    <property type="match status" value="1"/>
</dbReference>
<evidence type="ECO:0000313" key="4">
    <source>
        <dbReference type="Proteomes" id="UP000186040"/>
    </source>
</evidence>
<dbReference type="RefSeq" id="WP_075973427.1">
    <property type="nucleotide sequence ID" value="NZ_MKQR01000006.1"/>
</dbReference>
<dbReference type="InterPro" id="IPR036761">
    <property type="entry name" value="TTHA0802/YceI-like_sf"/>
</dbReference>
<dbReference type="SUPFAM" id="SSF101874">
    <property type="entry name" value="YceI-like"/>
    <property type="match status" value="1"/>
</dbReference>
<name>A0A1Q9LS62_9PSEU</name>
<proteinExistence type="inferred from homology"/>
<comment type="caution">
    <text evidence="3">The sequence shown here is derived from an EMBL/GenBank/DDBJ whole genome shotgun (WGS) entry which is preliminary data.</text>
</comment>
<feature type="domain" description="Lipid/polyisoprenoid-binding YceI-like" evidence="2">
    <location>
        <begin position="15"/>
        <end position="182"/>
    </location>
</feature>
<evidence type="ECO:0000259" key="2">
    <source>
        <dbReference type="SMART" id="SM00867"/>
    </source>
</evidence>
<sequence length="186" mass="19961">MTTAITEIPGFVAGTWDIDPTHSEVGFSVRHMGGISKVKGRFTAFTGTVTTTDDLATSGVEVAVELDSIHTGNPDRDGHLKTADFFEVEKYPTMTYKATGVTRDGDDYVLNGELTLKDVTKAVPVTFEFNGFAADAYGGTRIGIEGKAHINRKDFGVNFAGVQNNVVLVGDKVEISLDIEAVLRQG</sequence>
<keyword evidence="4" id="KW-1185">Reference proteome</keyword>
<dbReference type="Gene3D" id="2.40.128.110">
    <property type="entry name" value="Lipid/polyisoprenoid-binding, YceI-like"/>
    <property type="match status" value="1"/>
</dbReference>
<organism evidence="3 4">
    <name type="scientific">Actinokineospora bangkokensis</name>
    <dbReference type="NCBI Taxonomy" id="1193682"/>
    <lineage>
        <taxon>Bacteria</taxon>
        <taxon>Bacillati</taxon>
        <taxon>Actinomycetota</taxon>
        <taxon>Actinomycetes</taxon>
        <taxon>Pseudonocardiales</taxon>
        <taxon>Pseudonocardiaceae</taxon>
        <taxon>Actinokineospora</taxon>
    </lineage>
</organism>
<protein>
    <recommendedName>
        <fullName evidence="2">Lipid/polyisoprenoid-binding YceI-like domain-containing protein</fullName>
    </recommendedName>
</protein>